<dbReference type="OrthoDB" id="6107322at2"/>
<gene>
    <name evidence="2" type="ORF">MAQ5080_01936</name>
</gene>
<dbReference type="AlphaFoldDB" id="A0A1A8TDR8"/>
<dbReference type="STRING" id="295068.MAQ5080_01936"/>
<protein>
    <submittedName>
        <fullName evidence="2">Uncharacterized protein</fullName>
    </submittedName>
</protein>
<keyword evidence="3" id="KW-1185">Reference proteome</keyword>
<evidence type="ECO:0000256" key="1">
    <source>
        <dbReference type="SAM" id="Phobius"/>
    </source>
</evidence>
<organism evidence="2 3">
    <name type="scientific">Marinomonas aquimarina</name>
    <dbReference type="NCBI Taxonomy" id="295068"/>
    <lineage>
        <taxon>Bacteria</taxon>
        <taxon>Pseudomonadati</taxon>
        <taxon>Pseudomonadota</taxon>
        <taxon>Gammaproteobacteria</taxon>
        <taxon>Oceanospirillales</taxon>
        <taxon>Oceanospirillaceae</taxon>
        <taxon>Marinomonas</taxon>
    </lineage>
</organism>
<keyword evidence="1" id="KW-0472">Membrane</keyword>
<proteinExistence type="predicted"/>
<dbReference type="EMBL" id="FLOC01000010">
    <property type="protein sequence ID" value="SBS31349.1"/>
    <property type="molecule type" value="Genomic_DNA"/>
</dbReference>
<feature type="transmembrane region" description="Helical" evidence="1">
    <location>
        <begin position="48"/>
        <end position="66"/>
    </location>
</feature>
<reference evidence="2 3" key="1">
    <citation type="submission" date="2016-06" db="EMBL/GenBank/DDBJ databases">
        <authorList>
            <person name="Kjaerup R.B."/>
            <person name="Dalgaard T.S."/>
            <person name="Juul-Madsen H.R."/>
        </authorList>
    </citation>
    <scope>NUCLEOTIDE SEQUENCE [LARGE SCALE GENOMIC DNA]</scope>
    <source>
        <strain evidence="2 3">CECT 5080</strain>
    </source>
</reference>
<evidence type="ECO:0000313" key="2">
    <source>
        <dbReference type="EMBL" id="SBS31349.1"/>
    </source>
</evidence>
<evidence type="ECO:0000313" key="3">
    <source>
        <dbReference type="Proteomes" id="UP000092627"/>
    </source>
</evidence>
<dbReference type="Proteomes" id="UP000092627">
    <property type="component" value="Unassembled WGS sequence"/>
</dbReference>
<dbReference type="RefSeq" id="WP_067209170.1">
    <property type="nucleotide sequence ID" value="NZ_FLOC01000010.1"/>
</dbReference>
<name>A0A1A8TDR8_9GAMM</name>
<keyword evidence="1" id="KW-0812">Transmembrane</keyword>
<accession>A0A1A8TDR8</accession>
<keyword evidence="1" id="KW-1133">Transmembrane helix</keyword>
<sequence>MPKWLRFLMPGRRVPSVWLLRPLSLITAYLLAAKAPELQDANQRMVAYVGLSAILLWCFIWLVWHLKDRLNKR</sequence>